<dbReference type="InterPro" id="IPR024158">
    <property type="entry name" value="Mt_import_TIM15"/>
</dbReference>
<evidence type="ECO:0000256" key="2">
    <source>
        <dbReference type="ARBA" id="ARBA00022771"/>
    </source>
</evidence>
<keyword evidence="3" id="KW-0862">Zinc</keyword>
<dbReference type="OMA" id="NDNHITI"/>
<dbReference type="GO" id="GO:0050821">
    <property type="term" value="P:protein stabilization"/>
    <property type="evidence" value="ECO:0007669"/>
    <property type="project" value="EnsemblFungi"/>
</dbReference>
<evidence type="ECO:0000313" key="7">
    <source>
        <dbReference type="EMBL" id="AET37795.1"/>
    </source>
</evidence>
<organism evidence="7 8">
    <name type="scientific">Eremothecium cymbalariae (strain CBS 270.75 / DBVPG 7215 / KCTC 17166 / NRRL Y-17582)</name>
    <name type="common">Yeast</name>
    <dbReference type="NCBI Taxonomy" id="931890"/>
    <lineage>
        <taxon>Eukaryota</taxon>
        <taxon>Fungi</taxon>
        <taxon>Dikarya</taxon>
        <taxon>Ascomycota</taxon>
        <taxon>Saccharomycotina</taxon>
        <taxon>Saccharomycetes</taxon>
        <taxon>Saccharomycetales</taxon>
        <taxon>Saccharomycetaceae</taxon>
        <taxon>Eremothecium</taxon>
    </lineage>
</organism>
<keyword evidence="8" id="KW-1185">Reference proteome</keyword>
<dbReference type="EMBL" id="CP002498">
    <property type="protein sequence ID" value="AET37795.1"/>
    <property type="molecule type" value="Genomic_DNA"/>
</dbReference>
<gene>
    <name evidence="7" type="ordered locus">Ecym_2037</name>
</gene>
<name>G8JNZ5_ERECY</name>
<dbReference type="eggNOG" id="KOG3277">
    <property type="taxonomic scope" value="Eukaryota"/>
</dbReference>
<dbReference type="GO" id="GO:0030150">
    <property type="term" value="P:protein import into mitochondrial matrix"/>
    <property type="evidence" value="ECO:0007669"/>
    <property type="project" value="EnsemblFungi"/>
</dbReference>
<sequence>MFRRYFGSFVLPVQFRIPPGTVRRPLLLPSRFVTSTVNGFHTNCIQYHSNDGAEKRGDFKHVGSIKIDKPLLMIAFTCKKCNTRSSHSMSKQAYTKGTVLIQCPGCTNRHLIADHLKIFNDNHITIEDIMRSKGESVATTTDDLAFEDIPDSLKQVIGHHAKDAPQHINENSNKPVHKLPSQSSTAGSTNGSR</sequence>
<keyword evidence="1" id="KW-0479">Metal-binding</keyword>
<evidence type="ECO:0000313" key="8">
    <source>
        <dbReference type="Proteomes" id="UP000006790"/>
    </source>
</evidence>
<accession>G8JNZ5</accession>
<dbReference type="AlphaFoldDB" id="G8JNZ5"/>
<evidence type="ECO:0000256" key="5">
    <source>
        <dbReference type="SAM" id="MobiDB-lite"/>
    </source>
</evidence>
<dbReference type="FunCoup" id="G8JNZ5">
    <property type="interactions" value="101"/>
</dbReference>
<dbReference type="InterPro" id="IPR007853">
    <property type="entry name" value="Znf_DNL-typ"/>
</dbReference>
<dbReference type="GO" id="GO:0006986">
    <property type="term" value="P:response to unfolded protein"/>
    <property type="evidence" value="ECO:0007669"/>
    <property type="project" value="EnsemblFungi"/>
</dbReference>
<dbReference type="HOGENOM" id="CLU_093902_1_0_1"/>
<keyword evidence="2 4" id="KW-0863">Zinc-finger</keyword>
<dbReference type="GO" id="GO:0051087">
    <property type="term" value="F:protein-folding chaperone binding"/>
    <property type="evidence" value="ECO:0007669"/>
    <property type="project" value="EnsemblFungi"/>
</dbReference>
<evidence type="ECO:0000259" key="6">
    <source>
        <dbReference type="PROSITE" id="PS51501"/>
    </source>
</evidence>
<evidence type="ECO:0000256" key="3">
    <source>
        <dbReference type="ARBA" id="ARBA00022833"/>
    </source>
</evidence>
<feature type="compositionally biased region" description="Polar residues" evidence="5">
    <location>
        <begin position="168"/>
        <end position="193"/>
    </location>
</feature>
<dbReference type="STRING" id="931890.G8JNZ5"/>
<proteinExistence type="predicted"/>
<dbReference type="GeneID" id="11470469"/>
<evidence type="ECO:0000256" key="4">
    <source>
        <dbReference type="PROSITE-ProRule" id="PRU00834"/>
    </source>
</evidence>
<dbReference type="RefSeq" id="XP_003644612.1">
    <property type="nucleotide sequence ID" value="XM_003644564.1"/>
</dbReference>
<dbReference type="GO" id="GO:0007005">
    <property type="term" value="P:mitochondrion organization"/>
    <property type="evidence" value="ECO:0007669"/>
    <property type="project" value="EnsemblFungi"/>
</dbReference>
<dbReference type="PANTHER" id="PTHR20922">
    <property type="entry name" value="DNL-TYPE ZINC FINGER PROTEIN"/>
    <property type="match status" value="1"/>
</dbReference>
<dbReference type="OrthoDB" id="512667at2759"/>
<dbReference type="GO" id="GO:0005759">
    <property type="term" value="C:mitochondrial matrix"/>
    <property type="evidence" value="ECO:0007669"/>
    <property type="project" value="EnsemblFungi"/>
</dbReference>
<dbReference type="InParanoid" id="G8JNZ5"/>
<dbReference type="Proteomes" id="UP000006790">
    <property type="component" value="Chromosome 2"/>
</dbReference>
<dbReference type="GO" id="GO:0008270">
    <property type="term" value="F:zinc ion binding"/>
    <property type="evidence" value="ECO:0007669"/>
    <property type="project" value="UniProtKB-KW"/>
</dbReference>
<dbReference type="GO" id="GO:0006457">
    <property type="term" value="P:protein folding"/>
    <property type="evidence" value="ECO:0007669"/>
    <property type="project" value="EnsemblFungi"/>
</dbReference>
<dbReference type="Pfam" id="PF05180">
    <property type="entry name" value="zf-DNL"/>
    <property type="match status" value="1"/>
</dbReference>
<dbReference type="PROSITE" id="PS51501">
    <property type="entry name" value="ZF_DNL"/>
    <property type="match status" value="1"/>
</dbReference>
<protein>
    <recommendedName>
        <fullName evidence="6">DNL-type domain-containing protein</fullName>
    </recommendedName>
</protein>
<evidence type="ECO:0000256" key="1">
    <source>
        <dbReference type="ARBA" id="ARBA00022723"/>
    </source>
</evidence>
<reference evidence="8" key="1">
    <citation type="journal article" date="2012" name="G3 (Bethesda)">
        <title>Pichia sorbitophila, an interspecies yeast hybrid reveals early steps of genome resolution following polyploidization.</title>
        <authorList>
            <person name="Leh Louis V."/>
            <person name="Despons L."/>
            <person name="Friedrich A."/>
            <person name="Martin T."/>
            <person name="Durrens P."/>
            <person name="Casaregola S."/>
            <person name="Neuveglise C."/>
            <person name="Fairhead C."/>
            <person name="Marck C."/>
            <person name="Cruz J.A."/>
            <person name="Straub M.L."/>
            <person name="Kugler V."/>
            <person name="Sacerdot C."/>
            <person name="Uzunov Z."/>
            <person name="Thierry A."/>
            <person name="Weiss S."/>
            <person name="Bleykasten C."/>
            <person name="De Montigny J."/>
            <person name="Jacques N."/>
            <person name="Jung P."/>
            <person name="Lemaire M."/>
            <person name="Mallet S."/>
            <person name="Morel G."/>
            <person name="Richard G.F."/>
            <person name="Sarkar A."/>
            <person name="Savel G."/>
            <person name="Schacherer J."/>
            <person name="Seret M.L."/>
            <person name="Talla E."/>
            <person name="Samson G."/>
            <person name="Jubin C."/>
            <person name="Poulain J."/>
            <person name="Vacherie B."/>
            <person name="Barbe V."/>
            <person name="Pelletier E."/>
            <person name="Sherman D.J."/>
            <person name="Westhof E."/>
            <person name="Weissenbach J."/>
            <person name="Baret P.V."/>
            <person name="Wincker P."/>
            <person name="Gaillardin C."/>
            <person name="Dujon B."/>
            <person name="Souciet J.L."/>
        </authorList>
    </citation>
    <scope>NUCLEOTIDE SEQUENCE [LARGE SCALE GENOMIC DNA]</scope>
    <source>
        <strain evidence="8">CBS 270.75 / DBVPG 7215 / KCTC 17166 / NRRL Y-17582</strain>
    </source>
</reference>
<dbReference type="PANTHER" id="PTHR20922:SF13">
    <property type="entry name" value="DNL-TYPE ZINC FINGER PROTEIN"/>
    <property type="match status" value="1"/>
</dbReference>
<feature type="domain" description="DNL-type" evidence="6">
    <location>
        <begin position="67"/>
        <end position="162"/>
    </location>
</feature>
<dbReference type="KEGG" id="erc:Ecym_2037"/>
<feature type="region of interest" description="Disordered" evidence="5">
    <location>
        <begin position="161"/>
        <end position="193"/>
    </location>
</feature>